<dbReference type="EMBL" id="JPWF01000007">
    <property type="protein sequence ID" value="RCK36694.1"/>
    <property type="molecule type" value="Genomic_DNA"/>
</dbReference>
<dbReference type="SUPFAM" id="SSF53335">
    <property type="entry name" value="S-adenosyl-L-methionine-dependent methyltransferases"/>
    <property type="match status" value="1"/>
</dbReference>
<name>A0A367W5G4_9PROT</name>
<accession>A0A367W5G4</accession>
<dbReference type="OrthoDB" id="9795498at2"/>
<dbReference type="Gene3D" id="3.40.50.150">
    <property type="entry name" value="Vaccinia Virus protein VP39"/>
    <property type="match status" value="1"/>
</dbReference>
<gene>
    <name evidence="1" type="ORF">TH19_12280</name>
</gene>
<organism evidence="1 2">
    <name type="scientific">Thalassospira profundimaris</name>
    <dbReference type="NCBI Taxonomy" id="502049"/>
    <lineage>
        <taxon>Bacteria</taxon>
        <taxon>Pseudomonadati</taxon>
        <taxon>Pseudomonadota</taxon>
        <taxon>Alphaproteobacteria</taxon>
        <taxon>Rhodospirillales</taxon>
        <taxon>Thalassospiraceae</taxon>
        <taxon>Thalassospira</taxon>
    </lineage>
</organism>
<dbReference type="Proteomes" id="UP000253226">
    <property type="component" value="Unassembled WGS sequence"/>
</dbReference>
<proteinExistence type="predicted"/>
<evidence type="ECO:0000313" key="1">
    <source>
        <dbReference type="EMBL" id="RCK36694.1"/>
    </source>
</evidence>
<reference evidence="1 2" key="1">
    <citation type="submission" date="2014-07" db="EMBL/GenBank/DDBJ databases">
        <title>Draft genome sequence of Thalassospira profundimaris 35.</title>
        <authorList>
            <person name="Lai Q."/>
            <person name="Shao Z."/>
        </authorList>
    </citation>
    <scope>NUCLEOTIDE SEQUENCE [LARGE SCALE GENOMIC DNA]</scope>
    <source>
        <strain evidence="1 2">35</strain>
    </source>
</reference>
<dbReference type="Pfam" id="PF13578">
    <property type="entry name" value="Methyltransf_24"/>
    <property type="match status" value="1"/>
</dbReference>
<evidence type="ECO:0000313" key="2">
    <source>
        <dbReference type="Proteomes" id="UP000253226"/>
    </source>
</evidence>
<dbReference type="AlphaFoldDB" id="A0A367W5G4"/>
<sequence>MTSMPFSRRMRRWKLGLKTLFGSDPAGYFIPYRYASETQKAVGRPSYPAIEAMMDQAAPTMVEWLTKADRYRDAFAGFDNATPPEPRWQQSWFPRLDGMMAYTFTREIKPNRIIEIGSGHSTRFYHRAIKDGGLETQFHAIDPAPRADIAKLPITIERTIVQKADPAIFATLAASDILSIDSSHILMPGTDVDLLFSTVIPILPSGTIIHIHDITLPDDYPEIWQWRGYNEQQGVASLLAGNGFEILWSSAYATTRLGNDVDRSIAKDIHLPKGAHETSLWLRKR</sequence>
<protein>
    <recommendedName>
        <fullName evidence="3">Methyltransferase</fullName>
    </recommendedName>
</protein>
<evidence type="ECO:0008006" key="3">
    <source>
        <dbReference type="Google" id="ProtNLM"/>
    </source>
</evidence>
<comment type="caution">
    <text evidence="1">The sequence shown here is derived from an EMBL/GenBank/DDBJ whole genome shotgun (WGS) entry which is preliminary data.</text>
</comment>
<dbReference type="InterPro" id="IPR029063">
    <property type="entry name" value="SAM-dependent_MTases_sf"/>
</dbReference>